<protein>
    <submittedName>
        <fullName evidence="3">Putative endonuclease</fullName>
    </submittedName>
</protein>
<dbReference type="GO" id="GO:0004519">
    <property type="term" value="F:endonuclease activity"/>
    <property type="evidence" value="ECO:0007669"/>
    <property type="project" value="UniProtKB-KW"/>
</dbReference>
<evidence type="ECO:0000256" key="1">
    <source>
        <dbReference type="ARBA" id="ARBA00007435"/>
    </source>
</evidence>
<dbReference type="InterPro" id="IPR000305">
    <property type="entry name" value="GIY-YIG_endonuc"/>
</dbReference>
<dbReference type="SUPFAM" id="SSF82771">
    <property type="entry name" value="GIY-YIG endonuclease"/>
    <property type="match status" value="1"/>
</dbReference>
<dbReference type="Proteomes" id="UP000316181">
    <property type="component" value="Unassembled WGS sequence"/>
</dbReference>
<gene>
    <name evidence="3" type="ORF">FB389_0361</name>
</gene>
<dbReference type="OrthoDB" id="9797095at2"/>
<dbReference type="InterPro" id="IPR035901">
    <property type="entry name" value="GIY-YIG_endonuc_sf"/>
</dbReference>
<comment type="similarity">
    <text evidence="1">Belongs to the UPF0213 family.</text>
</comment>
<organism evidence="3 4">
    <name type="scientific">Rarobacter incanus</name>
    <dbReference type="NCBI Taxonomy" id="153494"/>
    <lineage>
        <taxon>Bacteria</taxon>
        <taxon>Bacillati</taxon>
        <taxon>Actinomycetota</taxon>
        <taxon>Actinomycetes</taxon>
        <taxon>Micrococcales</taxon>
        <taxon>Rarobacteraceae</taxon>
        <taxon>Rarobacter</taxon>
    </lineage>
</organism>
<dbReference type="PROSITE" id="PS50164">
    <property type="entry name" value="GIY_YIG"/>
    <property type="match status" value="1"/>
</dbReference>
<dbReference type="PANTHER" id="PTHR34477">
    <property type="entry name" value="UPF0213 PROTEIN YHBQ"/>
    <property type="match status" value="1"/>
</dbReference>
<keyword evidence="3" id="KW-0378">Hydrolase</keyword>
<dbReference type="CDD" id="cd10456">
    <property type="entry name" value="GIY-YIG_UPF0213"/>
    <property type="match status" value="1"/>
</dbReference>
<keyword evidence="3" id="KW-0540">Nuclease</keyword>
<dbReference type="EMBL" id="VFNV01000001">
    <property type="protein sequence ID" value="TQK75727.1"/>
    <property type="molecule type" value="Genomic_DNA"/>
</dbReference>
<evidence type="ECO:0000313" key="4">
    <source>
        <dbReference type="Proteomes" id="UP000316181"/>
    </source>
</evidence>
<dbReference type="PANTHER" id="PTHR34477:SF1">
    <property type="entry name" value="UPF0213 PROTEIN YHBQ"/>
    <property type="match status" value="1"/>
</dbReference>
<evidence type="ECO:0000313" key="3">
    <source>
        <dbReference type="EMBL" id="TQK75727.1"/>
    </source>
</evidence>
<reference evidence="3 4" key="1">
    <citation type="submission" date="2019-06" db="EMBL/GenBank/DDBJ databases">
        <title>Sequencing the genomes of 1000 actinobacteria strains.</title>
        <authorList>
            <person name="Klenk H.-P."/>
        </authorList>
    </citation>
    <scope>NUCLEOTIDE SEQUENCE [LARGE SCALE GENOMIC DNA]</scope>
    <source>
        <strain evidence="3 4">DSM 10596</strain>
    </source>
</reference>
<dbReference type="Gene3D" id="3.40.1440.10">
    <property type="entry name" value="GIY-YIG endonuclease"/>
    <property type="match status" value="1"/>
</dbReference>
<dbReference type="InterPro" id="IPR050190">
    <property type="entry name" value="UPF0213_domain"/>
</dbReference>
<dbReference type="SMART" id="SM00465">
    <property type="entry name" value="GIYc"/>
    <property type="match status" value="1"/>
</dbReference>
<dbReference type="Pfam" id="PF01541">
    <property type="entry name" value="GIY-YIG"/>
    <property type="match status" value="1"/>
</dbReference>
<dbReference type="RefSeq" id="WP_142111091.1">
    <property type="nucleotide sequence ID" value="NZ_BAAATB010000009.1"/>
</dbReference>
<dbReference type="AlphaFoldDB" id="A0A542SN95"/>
<feature type="domain" description="GIY-YIG" evidence="2">
    <location>
        <begin position="1"/>
        <end position="75"/>
    </location>
</feature>
<name>A0A542SN95_9MICO</name>
<accession>A0A542SN95</accession>
<comment type="caution">
    <text evidence="3">The sequence shown here is derived from an EMBL/GenBank/DDBJ whole genome shotgun (WGS) entry which is preliminary data.</text>
</comment>
<keyword evidence="3" id="KW-0255">Endonuclease</keyword>
<keyword evidence="4" id="KW-1185">Reference proteome</keyword>
<proteinExistence type="inferred from homology"/>
<evidence type="ECO:0000259" key="2">
    <source>
        <dbReference type="PROSITE" id="PS50164"/>
    </source>
</evidence>
<sequence length="98" mass="11397">MAYMYILKCRDGSFYVGSTRNIENRLAQHASGCGSEYTKRRLPVELVYVAIYPNIGEAFAAEKQVQNWSRRKRIALIEGRFSDLPQLARKDFSRERPH</sequence>